<feature type="compositionally biased region" description="Basic residues" evidence="1">
    <location>
        <begin position="247"/>
        <end position="257"/>
    </location>
</feature>
<dbReference type="Pfam" id="PF01764">
    <property type="entry name" value="Lipase_3"/>
    <property type="match status" value="1"/>
</dbReference>
<reference evidence="3" key="2">
    <citation type="submission" date="2023-05" db="EMBL/GenBank/DDBJ databases">
        <authorList>
            <consortium name="Lawrence Berkeley National Laboratory"/>
            <person name="Steindorff A."/>
            <person name="Hensen N."/>
            <person name="Bonometti L."/>
            <person name="Westerberg I."/>
            <person name="Brannstrom I.O."/>
            <person name="Guillou S."/>
            <person name="Cros-Aarteil S."/>
            <person name="Calhoun S."/>
            <person name="Haridas S."/>
            <person name="Kuo A."/>
            <person name="Mondo S."/>
            <person name="Pangilinan J."/>
            <person name="Riley R."/>
            <person name="Labutti K."/>
            <person name="Andreopoulos B."/>
            <person name="Lipzen A."/>
            <person name="Chen C."/>
            <person name="Yanf M."/>
            <person name="Daum C."/>
            <person name="Ng V."/>
            <person name="Clum A."/>
            <person name="Ohm R."/>
            <person name="Martin F."/>
            <person name="Silar P."/>
            <person name="Natvig D."/>
            <person name="Lalanne C."/>
            <person name="Gautier V."/>
            <person name="Ament-Velasquez S.L."/>
            <person name="Kruys A."/>
            <person name="Hutchinson M.I."/>
            <person name="Powell A.J."/>
            <person name="Barry K."/>
            <person name="Miller A.N."/>
            <person name="Grigoriev I.V."/>
            <person name="Debuchy R."/>
            <person name="Gladieux P."/>
            <person name="Thoren M.H."/>
            <person name="Johannesson H."/>
        </authorList>
    </citation>
    <scope>NUCLEOTIDE SEQUENCE</scope>
    <source>
        <strain evidence="3">CBS 359.72</strain>
    </source>
</reference>
<name>A0AAN7CXS9_9PEZI</name>
<evidence type="ECO:0000313" key="4">
    <source>
        <dbReference type="Proteomes" id="UP001303647"/>
    </source>
</evidence>
<feature type="compositionally biased region" description="Low complexity" evidence="1">
    <location>
        <begin position="548"/>
        <end position="563"/>
    </location>
</feature>
<keyword evidence="3" id="KW-0378">Hydrolase</keyword>
<dbReference type="CDD" id="cd00519">
    <property type="entry name" value="Lipase_3"/>
    <property type="match status" value="1"/>
</dbReference>
<accession>A0AAN7CXS9</accession>
<dbReference type="PANTHER" id="PTHR46023:SF6">
    <property type="entry name" value="LIPASE CLASS 3 FAMILY PROTEIN"/>
    <property type="match status" value="1"/>
</dbReference>
<proteinExistence type="predicted"/>
<feature type="region of interest" description="Disordered" evidence="1">
    <location>
        <begin position="1"/>
        <end position="62"/>
    </location>
</feature>
<feature type="compositionally biased region" description="Basic residues" evidence="1">
    <location>
        <begin position="1"/>
        <end position="12"/>
    </location>
</feature>
<dbReference type="GO" id="GO:0006629">
    <property type="term" value="P:lipid metabolic process"/>
    <property type="evidence" value="ECO:0007669"/>
    <property type="project" value="InterPro"/>
</dbReference>
<dbReference type="Gene3D" id="3.40.50.1820">
    <property type="entry name" value="alpha/beta hydrolase"/>
    <property type="match status" value="1"/>
</dbReference>
<dbReference type="EMBL" id="MU857619">
    <property type="protein sequence ID" value="KAK4249851.1"/>
    <property type="molecule type" value="Genomic_DNA"/>
</dbReference>
<dbReference type="GO" id="GO:0016787">
    <property type="term" value="F:hydrolase activity"/>
    <property type="evidence" value="ECO:0007669"/>
    <property type="project" value="UniProtKB-KW"/>
</dbReference>
<sequence>MGLFRSKKKVKKNSPASQPKDQGRAPQYQSQPPPLPYQVSSHDWHRNGPQQQSGSFRPAGLLPPSTVGVQAAVSNYHDASHPPIIVNQHHYYFGSQTPSHPPVSSYASSSALCQANLGSAIDLAKQVCQETDQLLETALPSWHRSGKQLVNQGNDLVEGLSNRVYLETHQLLDGVFPSWQGGGGQLIQQGNVVVNEISHRLNNVLTKIDQGGYRGKEHDIYTWQPAQTQTRPVSPEPLITEKGHSSSNKKSRSKPHPKGQTSAAAGVVSSSFFAKVDCYANSRLPMNLPPLKLYIPTYPLLCLAAQYSERVYEPPTAHAERDAHVDADWRTGTKAMVIKSIPMDSMNTIVFAIRGTATFMDWAVNLDLTPTSPAGFLDDPGNLCHAGFLSVARKMVGPVARRLRQLLEEDPGRASYSLLITGHRAGGAVAALLYSHMLATSKAAESELHAVVGCFKRIHCVTFGTPPVSLIPLTKPDDYLRRPQLRKSVFLSFVNEGDPVVRADKAYVKSLLELFAAPRPQVAKYTKQDDNNSNTNRKHRRADKPSRNKSSTKYPSSSISSASENHPGPIWNVPPSTLSCAGRIVVLRSGDLNNNKTLRRKASMVEERLREGVVAQTVTDEQLRGVVWGDPVAHMMRLYAGRIEVLAVAAVTGMGY</sequence>
<reference evidence="3" key="1">
    <citation type="journal article" date="2023" name="Mol. Phylogenet. Evol.">
        <title>Genome-scale phylogeny and comparative genomics of the fungal order Sordariales.</title>
        <authorList>
            <person name="Hensen N."/>
            <person name="Bonometti L."/>
            <person name="Westerberg I."/>
            <person name="Brannstrom I.O."/>
            <person name="Guillou S."/>
            <person name="Cros-Aarteil S."/>
            <person name="Calhoun S."/>
            <person name="Haridas S."/>
            <person name="Kuo A."/>
            <person name="Mondo S."/>
            <person name="Pangilinan J."/>
            <person name="Riley R."/>
            <person name="LaButti K."/>
            <person name="Andreopoulos B."/>
            <person name="Lipzen A."/>
            <person name="Chen C."/>
            <person name="Yan M."/>
            <person name="Daum C."/>
            <person name="Ng V."/>
            <person name="Clum A."/>
            <person name="Steindorff A."/>
            <person name="Ohm R.A."/>
            <person name="Martin F."/>
            <person name="Silar P."/>
            <person name="Natvig D.O."/>
            <person name="Lalanne C."/>
            <person name="Gautier V."/>
            <person name="Ament-Velasquez S.L."/>
            <person name="Kruys A."/>
            <person name="Hutchinson M.I."/>
            <person name="Powell A.J."/>
            <person name="Barry K."/>
            <person name="Miller A.N."/>
            <person name="Grigoriev I.V."/>
            <person name="Debuchy R."/>
            <person name="Gladieux P."/>
            <person name="Hiltunen Thoren M."/>
            <person name="Johannesson H."/>
        </authorList>
    </citation>
    <scope>NUCLEOTIDE SEQUENCE</scope>
    <source>
        <strain evidence="3">CBS 359.72</strain>
    </source>
</reference>
<gene>
    <name evidence="3" type="ORF">C7999DRAFT_12350</name>
</gene>
<organism evidence="3 4">
    <name type="scientific">Corynascus novoguineensis</name>
    <dbReference type="NCBI Taxonomy" id="1126955"/>
    <lineage>
        <taxon>Eukaryota</taxon>
        <taxon>Fungi</taxon>
        <taxon>Dikarya</taxon>
        <taxon>Ascomycota</taxon>
        <taxon>Pezizomycotina</taxon>
        <taxon>Sordariomycetes</taxon>
        <taxon>Sordariomycetidae</taxon>
        <taxon>Sordariales</taxon>
        <taxon>Chaetomiaceae</taxon>
        <taxon>Corynascus</taxon>
    </lineage>
</organism>
<keyword evidence="4" id="KW-1185">Reference proteome</keyword>
<dbReference type="Proteomes" id="UP001303647">
    <property type="component" value="Unassembled WGS sequence"/>
</dbReference>
<dbReference type="SUPFAM" id="SSF53474">
    <property type="entry name" value="alpha/beta-Hydrolases"/>
    <property type="match status" value="1"/>
</dbReference>
<dbReference type="InterPro" id="IPR002921">
    <property type="entry name" value="Fungal_lipase-type"/>
</dbReference>
<dbReference type="InterPro" id="IPR029058">
    <property type="entry name" value="AB_hydrolase_fold"/>
</dbReference>
<feature type="region of interest" description="Disordered" evidence="1">
    <location>
        <begin position="523"/>
        <end position="570"/>
    </location>
</feature>
<evidence type="ECO:0000313" key="3">
    <source>
        <dbReference type="EMBL" id="KAK4249851.1"/>
    </source>
</evidence>
<feature type="region of interest" description="Disordered" evidence="1">
    <location>
        <begin position="223"/>
        <end position="263"/>
    </location>
</feature>
<dbReference type="AlphaFoldDB" id="A0AAN7CXS9"/>
<evidence type="ECO:0000259" key="2">
    <source>
        <dbReference type="Pfam" id="PF01764"/>
    </source>
</evidence>
<feature type="domain" description="Fungal lipase-type" evidence="2">
    <location>
        <begin position="350"/>
        <end position="503"/>
    </location>
</feature>
<evidence type="ECO:0000256" key="1">
    <source>
        <dbReference type="SAM" id="MobiDB-lite"/>
    </source>
</evidence>
<protein>
    <submittedName>
        <fullName evidence="3">Alpha/Beta hydrolase protein</fullName>
    </submittedName>
</protein>
<comment type="caution">
    <text evidence="3">The sequence shown here is derived from an EMBL/GenBank/DDBJ whole genome shotgun (WGS) entry which is preliminary data.</text>
</comment>
<dbReference type="PANTHER" id="PTHR46023">
    <property type="entry name" value="LIPASE CLASS 3 PROTEIN-LIKE"/>
    <property type="match status" value="1"/>
</dbReference>